<evidence type="ECO:0008006" key="5">
    <source>
        <dbReference type="Google" id="ProtNLM"/>
    </source>
</evidence>
<keyword evidence="1" id="KW-0677">Repeat</keyword>
<evidence type="ECO:0000256" key="3">
    <source>
        <dbReference type="SAM" id="MobiDB-lite"/>
    </source>
</evidence>
<dbReference type="InterPro" id="IPR002110">
    <property type="entry name" value="Ankyrin_rpt"/>
</dbReference>
<protein>
    <recommendedName>
        <fullName evidence="5">Ankyrin repeat protein</fullName>
    </recommendedName>
</protein>
<organism evidence="4">
    <name type="scientific">viral metagenome</name>
    <dbReference type="NCBI Taxonomy" id="1070528"/>
    <lineage>
        <taxon>unclassified sequences</taxon>
        <taxon>metagenomes</taxon>
        <taxon>organismal metagenomes</taxon>
    </lineage>
</organism>
<dbReference type="InterPro" id="IPR036770">
    <property type="entry name" value="Ankyrin_rpt-contain_sf"/>
</dbReference>
<dbReference type="PANTHER" id="PTHR24166">
    <property type="entry name" value="ROLLING PEBBLES, ISOFORM B"/>
    <property type="match status" value="1"/>
</dbReference>
<dbReference type="PANTHER" id="PTHR24166:SF48">
    <property type="entry name" value="PROTEIN VAPYRIN"/>
    <property type="match status" value="1"/>
</dbReference>
<dbReference type="Pfam" id="PF13857">
    <property type="entry name" value="Ank_5"/>
    <property type="match status" value="1"/>
</dbReference>
<dbReference type="Gene3D" id="1.25.40.20">
    <property type="entry name" value="Ankyrin repeat-containing domain"/>
    <property type="match status" value="2"/>
</dbReference>
<dbReference type="AlphaFoldDB" id="A0A6C0AQN7"/>
<evidence type="ECO:0000256" key="2">
    <source>
        <dbReference type="ARBA" id="ARBA00023043"/>
    </source>
</evidence>
<dbReference type="SUPFAM" id="SSF48403">
    <property type="entry name" value="Ankyrin repeat"/>
    <property type="match status" value="1"/>
</dbReference>
<dbReference type="SMART" id="SM00248">
    <property type="entry name" value="ANK"/>
    <property type="match status" value="2"/>
</dbReference>
<dbReference type="PROSITE" id="PS50088">
    <property type="entry name" value="ANK_REPEAT"/>
    <property type="match status" value="2"/>
</dbReference>
<name>A0A6C0AQN7_9ZZZZ</name>
<dbReference type="Pfam" id="PF00023">
    <property type="entry name" value="Ank"/>
    <property type="match status" value="1"/>
</dbReference>
<accession>A0A6C0AQN7</accession>
<evidence type="ECO:0000256" key="1">
    <source>
        <dbReference type="ARBA" id="ARBA00022737"/>
    </source>
</evidence>
<reference evidence="4" key="1">
    <citation type="journal article" date="2020" name="Nature">
        <title>Giant virus diversity and host interactions through global metagenomics.</title>
        <authorList>
            <person name="Schulz F."/>
            <person name="Roux S."/>
            <person name="Paez-Espino D."/>
            <person name="Jungbluth S."/>
            <person name="Walsh D.A."/>
            <person name="Denef V.J."/>
            <person name="McMahon K.D."/>
            <person name="Konstantinidis K.T."/>
            <person name="Eloe-Fadrosh E.A."/>
            <person name="Kyrpides N.C."/>
            <person name="Woyke T."/>
        </authorList>
    </citation>
    <scope>NUCLEOTIDE SEQUENCE</scope>
    <source>
        <strain evidence="4">GVMAG-S-1101164-72</strain>
    </source>
</reference>
<keyword evidence="2" id="KW-0040">ANK repeat</keyword>
<proteinExistence type="predicted"/>
<feature type="region of interest" description="Disordered" evidence="3">
    <location>
        <begin position="448"/>
        <end position="467"/>
    </location>
</feature>
<dbReference type="InterPro" id="IPR050889">
    <property type="entry name" value="Dendritic_Spine_Reg/Scaffold"/>
</dbReference>
<dbReference type="PROSITE" id="PS50297">
    <property type="entry name" value="ANK_REP_REGION"/>
    <property type="match status" value="1"/>
</dbReference>
<dbReference type="EMBL" id="MN740761">
    <property type="protein sequence ID" value="QHS81906.1"/>
    <property type="molecule type" value="Genomic_DNA"/>
</dbReference>
<evidence type="ECO:0000313" key="4">
    <source>
        <dbReference type="EMBL" id="QHS81906.1"/>
    </source>
</evidence>
<sequence length="467" mass="52954">MSGPVNFTIGQSLTELSKNLRNELQEKGNTHPNVVELRKSIANITSIKNNKERQKALKRVLANRNTKKIYELIKLKVANLLEANDIDQLTALVASYPSFKTTILNQIFAYIVETIHTTEKNEFVIKLLTIYPELVNYYYNGGTLLHTAARKNNIEIIVTLIERGADKEVKSKEGFTPLKVAGDLNTELLLIGLNCDIPYYLSYNLLNTGMGYRLIGSRRYDPNGDYLINNMFSQIKQYLEPGPKPVPPMSYSGSDGSIHPIYYDEEGAEVVNWYINTLYDTDKSSDRTIKQTIRRSLDVCFPDRSYTSVNDCVRQGIIYMYLLLPQEFREHPKNLIDVNLTDNDGRTLLHWAVAVRNDKAVAILCGLGANKYKKDRNGSSPNNYLTELPQDIIDLIEDNDDTLLEIDKSDTKVALDNCNKKVSDTVRIEPRNTLSKAALLASGIAGGRKRLSKTNKKRNAKRKTRRH</sequence>